<dbReference type="AlphaFoldDB" id="A0A974XLM0"/>
<dbReference type="RefSeq" id="WP_207299563.1">
    <property type="nucleotide sequence ID" value="NZ_CP071444.1"/>
</dbReference>
<organism evidence="3 4">
    <name type="scientific">Alkalibacter rhizosphaerae</name>
    <dbReference type="NCBI Taxonomy" id="2815577"/>
    <lineage>
        <taxon>Bacteria</taxon>
        <taxon>Bacillati</taxon>
        <taxon>Bacillota</taxon>
        <taxon>Clostridia</taxon>
        <taxon>Eubacteriales</taxon>
        <taxon>Eubacteriaceae</taxon>
        <taxon>Alkalibacter</taxon>
    </lineage>
</organism>
<feature type="transmembrane region" description="Helical" evidence="1">
    <location>
        <begin position="6"/>
        <end position="30"/>
    </location>
</feature>
<evidence type="ECO:0000256" key="1">
    <source>
        <dbReference type="SAM" id="Phobius"/>
    </source>
</evidence>
<feature type="transmembrane region" description="Helical" evidence="1">
    <location>
        <begin position="37"/>
        <end position="55"/>
    </location>
</feature>
<dbReference type="InterPro" id="IPR052173">
    <property type="entry name" value="Beta-lactam_resp_regulator"/>
</dbReference>
<name>A0A974XLM0_9FIRM</name>
<keyword evidence="1" id="KW-0812">Transmembrane</keyword>
<reference evidence="3" key="1">
    <citation type="submission" date="2021-03" db="EMBL/GenBank/DDBJ databases">
        <title>Alkalibacter marinus sp. nov., isolated from tidal flat sediment.</title>
        <authorList>
            <person name="Namirimu T."/>
            <person name="Yang J.-A."/>
            <person name="Yang S.-H."/>
            <person name="Kim Y.-J."/>
            <person name="Kwon K.K."/>
        </authorList>
    </citation>
    <scope>NUCLEOTIDE SEQUENCE</scope>
    <source>
        <strain evidence="3">ES005</strain>
    </source>
</reference>
<proteinExistence type="predicted"/>
<evidence type="ECO:0000313" key="4">
    <source>
        <dbReference type="Proteomes" id="UP000663499"/>
    </source>
</evidence>
<dbReference type="Pfam" id="PF05569">
    <property type="entry name" value="Peptidase_M56"/>
    <property type="match status" value="1"/>
</dbReference>
<dbReference type="InterPro" id="IPR008756">
    <property type="entry name" value="Peptidase_M56"/>
</dbReference>
<evidence type="ECO:0000313" key="3">
    <source>
        <dbReference type="EMBL" id="QSX08221.1"/>
    </source>
</evidence>
<gene>
    <name evidence="3" type="ORF">J0B03_10550</name>
</gene>
<dbReference type="PANTHER" id="PTHR34978:SF3">
    <property type="entry name" value="SLR0241 PROTEIN"/>
    <property type="match status" value="1"/>
</dbReference>
<protein>
    <recommendedName>
        <fullName evidence="2">Peptidase M56 domain-containing protein</fullName>
    </recommendedName>
</protein>
<dbReference type="EMBL" id="CP071444">
    <property type="protein sequence ID" value="QSX08221.1"/>
    <property type="molecule type" value="Genomic_DNA"/>
</dbReference>
<evidence type="ECO:0000259" key="2">
    <source>
        <dbReference type="Pfam" id="PF05569"/>
    </source>
</evidence>
<feature type="transmembrane region" description="Helical" evidence="1">
    <location>
        <begin position="111"/>
        <end position="134"/>
    </location>
</feature>
<sequence length="546" mass="62346">MLEQMFLQVLNMTFVGSFVILFVLVARLLLKKAPKKYSYLLWIVVLFRLIVPFSVKSVLSLIPVNPTPIVRETIYSATPQITTGITNVDQSINAMLPAIRGNGAGNPMVDWIFFAALLWLMGVAFFMISGAVSLSKTKNSVKNAIHWKDNVYRSKEVKIPFVMGLVKPRIYMPDYLNQSEEEYILLHEQTHIKRLDHGIRILSYLVLSLHWFNPLVWIAFWRSGDDMEMSCDESVINTLGYSLKKDYSQSLLNFATGKRTFGISPLAFGEGNTKGRIKNILRYKKPRFYIMLAIVVIVIPLAIGLLLNPENETGAPYIDQINEWSEKNLEQADNYTMLINTINIWRGEDGVELTHSESEYERVVFFDPYKTKQTTLSKTEYTTQAYYELHQNEEIAQYSFFLQDEVYVISRVTKEDLGESADAFDNLYIGEGEHSPGLLSGMVDYEVVEETEEQYVLKATIEQGDLYGEVGASFILTNTRTIYYDKTSNQVMKVENHVIQDAEVLNPGMTVDGQSVKEMDFTTTIQYVNINTSEDFDLPEGEELVN</sequence>
<feature type="domain" description="Peptidase M56" evidence="2">
    <location>
        <begin position="8"/>
        <end position="280"/>
    </location>
</feature>
<dbReference type="PANTHER" id="PTHR34978">
    <property type="entry name" value="POSSIBLE SENSOR-TRANSDUCER PROTEIN BLAR"/>
    <property type="match status" value="1"/>
</dbReference>
<dbReference type="Proteomes" id="UP000663499">
    <property type="component" value="Chromosome"/>
</dbReference>
<accession>A0A974XLM0</accession>
<keyword evidence="1" id="KW-0472">Membrane</keyword>
<feature type="transmembrane region" description="Helical" evidence="1">
    <location>
        <begin position="288"/>
        <end position="307"/>
    </location>
</feature>
<dbReference type="KEGG" id="alka:J0B03_10550"/>
<dbReference type="CDD" id="cd07341">
    <property type="entry name" value="M56_BlaR1_MecR1_like"/>
    <property type="match status" value="1"/>
</dbReference>
<keyword evidence="1" id="KW-1133">Transmembrane helix</keyword>
<keyword evidence="4" id="KW-1185">Reference proteome</keyword>